<evidence type="ECO:0000256" key="1">
    <source>
        <dbReference type="ARBA" id="ARBA00022737"/>
    </source>
</evidence>
<dbReference type="InterPro" id="IPR051730">
    <property type="entry name" value="NASP-like"/>
</dbReference>
<dbReference type="SUPFAM" id="SSF48452">
    <property type="entry name" value="TPR-like"/>
    <property type="match status" value="1"/>
</dbReference>
<feature type="region of interest" description="Disordered" evidence="3">
    <location>
        <begin position="353"/>
        <end position="397"/>
    </location>
</feature>
<dbReference type="PANTHER" id="PTHR15081">
    <property type="entry name" value="NUCLEAR AUTOANTIGENIC SPERM PROTEIN NASP -RELATED"/>
    <property type="match status" value="1"/>
</dbReference>
<dbReference type="InterPro" id="IPR011990">
    <property type="entry name" value="TPR-like_helical_dom_sf"/>
</dbReference>
<dbReference type="PANTHER" id="PTHR15081:SF1">
    <property type="entry name" value="NUCLEAR AUTOANTIGENIC SPERM PROTEIN"/>
    <property type="match status" value="1"/>
</dbReference>
<evidence type="ECO:0000256" key="3">
    <source>
        <dbReference type="SAM" id="MobiDB-lite"/>
    </source>
</evidence>
<dbReference type="GeneID" id="18925743"/>
<dbReference type="OrthoDB" id="2505766at2759"/>
<protein>
    <recommendedName>
        <fullName evidence="6">Tetratricopeptide SHNi-TPR domain-containing protein</fullName>
    </recommendedName>
</protein>
<feature type="compositionally biased region" description="Polar residues" evidence="3">
    <location>
        <begin position="9"/>
        <end position="24"/>
    </location>
</feature>
<feature type="region of interest" description="Disordered" evidence="3">
    <location>
        <begin position="101"/>
        <end position="175"/>
    </location>
</feature>
<reference evidence="5" key="1">
    <citation type="journal article" date="2011" name="Proc. Natl. Acad. Sci. U.S.A.">
        <title>Obligate biotrophy features unraveled by the genomic analysis of rust fungi.</title>
        <authorList>
            <person name="Duplessis S."/>
            <person name="Cuomo C.A."/>
            <person name="Lin Y.-C."/>
            <person name="Aerts A."/>
            <person name="Tisserant E."/>
            <person name="Veneault-Fourrey C."/>
            <person name="Joly D.L."/>
            <person name="Hacquard S."/>
            <person name="Amselem J."/>
            <person name="Cantarel B.L."/>
            <person name="Chiu R."/>
            <person name="Coutinho P.M."/>
            <person name="Feau N."/>
            <person name="Field M."/>
            <person name="Frey P."/>
            <person name="Gelhaye E."/>
            <person name="Goldberg J."/>
            <person name="Grabherr M.G."/>
            <person name="Kodira C.D."/>
            <person name="Kohler A."/>
            <person name="Kuees U."/>
            <person name="Lindquist E.A."/>
            <person name="Lucas S.M."/>
            <person name="Mago R."/>
            <person name="Mauceli E."/>
            <person name="Morin E."/>
            <person name="Murat C."/>
            <person name="Pangilinan J.L."/>
            <person name="Park R."/>
            <person name="Pearson M."/>
            <person name="Quesneville H."/>
            <person name="Rouhier N."/>
            <person name="Sakthikumar S."/>
            <person name="Salamov A.A."/>
            <person name="Schmutz J."/>
            <person name="Selles B."/>
            <person name="Shapiro H."/>
            <person name="Tanguay P."/>
            <person name="Tuskan G.A."/>
            <person name="Henrissat B."/>
            <person name="Van de Peer Y."/>
            <person name="Rouze P."/>
            <person name="Ellis J.G."/>
            <person name="Dodds P.N."/>
            <person name="Schein J.E."/>
            <person name="Zhong S."/>
            <person name="Hamelin R.C."/>
            <person name="Grigoriev I.V."/>
            <person name="Szabo L.J."/>
            <person name="Martin F."/>
        </authorList>
    </citation>
    <scope>NUCLEOTIDE SEQUENCE [LARGE SCALE GENOMIC DNA]</scope>
    <source>
        <strain evidence="5">98AG31 / pathotype 3-4-7</strain>
    </source>
</reference>
<dbReference type="GO" id="GO:0042393">
    <property type="term" value="F:histone binding"/>
    <property type="evidence" value="ECO:0007669"/>
    <property type="project" value="TreeGrafter"/>
</dbReference>
<organism evidence="5">
    <name type="scientific">Melampsora larici-populina (strain 98AG31 / pathotype 3-4-7)</name>
    <name type="common">Poplar leaf rust fungus</name>
    <dbReference type="NCBI Taxonomy" id="747676"/>
    <lineage>
        <taxon>Eukaryota</taxon>
        <taxon>Fungi</taxon>
        <taxon>Dikarya</taxon>
        <taxon>Basidiomycota</taxon>
        <taxon>Pucciniomycotina</taxon>
        <taxon>Pucciniomycetes</taxon>
        <taxon>Pucciniales</taxon>
        <taxon>Melampsoraceae</taxon>
        <taxon>Melampsora</taxon>
    </lineage>
</organism>
<feature type="region of interest" description="Disordered" evidence="3">
    <location>
        <begin position="1"/>
        <end position="28"/>
    </location>
</feature>
<evidence type="ECO:0000256" key="2">
    <source>
        <dbReference type="ARBA" id="ARBA00022803"/>
    </source>
</evidence>
<dbReference type="GO" id="GO:0034080">
    <property type="term" value="P:CENP-A containing chromatin assembly"/>
    <property type="evidence" value="ECO:0007669"/>
    <property type="project" value="TreeGrafter"/>
</dbReference>
<name>F4RHJ2_MELLP</name>
<evidence type="ECO:0008006" key="6">
    <source>
        <dbReference type="Google" id="ProtNLM"/>
    </source>
</evidence>
<keyword evidence="2" id="KW-0802">TPR repeat</keyword>
<dbReference type="FunCoup" id="F4RHJ2">
    <property type="interactions" value="30"/>
</dbReference>
<dbReference type="EMBL" id="GL883101">
    <property type="protein sequence ID" value="EGG08349.1"/>
    <property type="molecule type" value="Genomic_DNA"/>
</dbReference>
<feature type="compositionally biased region" description="Acidic residues" evidence="3">
    <location>
        <begin position="154"/>
        <end position="163"/>
    </location>
</feature>
<dbReference type="STRING" id="747676.F4RHJ2"/>
<evidence type="ECO:0000313" key="4">
    <source>
        <dbReference type="EMBL" id="EGG08349.1"/>
    </source>
</evidence>
<keyword evidence="1" id="KW-0677">Repeat</keyword>
<dbReference type="GO" id="GO:0006335">
    <property type="term" value="P:DNA replication-dependent chromatin assembly"/>
    <property type="evidence" value="ECO:0007669"/>
    <property type="project" value="TreeGrafter"/>
</dbReference>
<dbReference type="Gene3D" id="1.25.40.10">
    <property type="entry name" value="Tetratricopeptide repeat domain"/>
    <property type="match status" value="1"/>
</dbReference>
<dbReference type="KEGG" id="mlr:MELLADRAFT_116051"/>
<evidence type="ECO:0000313" key="5">
    <source>
        <dbReference type="Proteomes" id="UP000001072"/>
    </source>
</evidence>
<gene>
    <name evidence="4" type="ORF">MELLADRAFT_116051</name>
</gene>
<keyword evidence="5" id="KW-1185">Reference proteome</keyword>
<proteinExistence type="predicted"/>
<dbReference type="HOGENOM" id="CLU_604298_0_0_1"/>
<dbReference type="RefSeq" id="XP_007408547.1">
    <property type="nucleotide sequence ID" value="XM_007408485.1"/>
</dbReference>
<feature type="compositionally biased region" description="Polar residues" evidence="3">
    <location>
        <begin position="112"/>
        <end position="130"/>
    </location>
</feature>
<dbReference type="AlphaFoldDB" id="F4RHJ2"/>
<dbReference type="GO" id="GO:0005654">
    <property type="term" value="C:nucleoplasm"/>
    <property type="evidence" value="ECO:0007669"/>
    <property type="project" value="TreeGrafter"/>
</dbReference>
<dbReference type="eggNOG" id="KOG4563">
    <property type="taxonomic scope" value="Eukaryota"/>
</dbReference>
<dbReference type="Proteomes" id="UP000001072">
    <property type="component" value="Unassembled WGS sequence"/>
</dbReference>
<accession>F4RHJ2</accession>
<dbReference type="VEuPathDB" id="FungiDB:MELLADRAFT_116051"/>
<dbReference type="InParanoid" id="F4RHJ2"/>
<sequence length="397" mass="43930">MDSKPAENHQLTNTESKKSTNQIKPPNEKILKSIQSDLAEGSKSFALKNYQDATDSFSRACETLSIHYGDQHPAVVDAQILYGKALVKHAIKLNACLGGGGGEPNKDEPEPESNQKVQDSNRSGPSGSSDLKSKKASGSKPTNTNPHIHFSGDSSDEDEDQDQEEKAGSDEDDLEQCTVEEELEAAFYVLELARSSIEIQLSDESLKASNHDEFIKLKKKLIQVFELLAEVHQEGDKFDEALNSYLSSLKVKESLPTEVCSRRSMAETHLWTALAYELLPERSDSISKSVEHVENAIELMKTYIEKLKTVPQAAPLDAKEIALQAYLKDVVLPHKNENGTSVVNDLSMLVKRKKNPVQETEVKKDETDGLVGKEMGKRSLEEDVETGMNKKSKVDES</sequence>